<feature type="transmembrane region" description="Helical" evidence="1">
    <location>
        <begin position="432"/>
        <end position="452"/>
    </location>
</feature>
<dbReference type="EMBL" id="VIRS01000025">
    <property type="protein sequence ID" value="TQS41568.1"/>
    <property type="molecule type" value="Genomic_DNA"/>
</dbReference>
<dbReference type="RefSeq" id="WP_142708072.1">
    <property type="nucleotide sequence ID" value="NZ_VIRS01000025.1"/>
</dbReference>
<organism evidence="3 4">
    <name type="scientific">Cryptosporangium phraense</name>
    <dbReference type="NCBI Taxonomy" id="2593070"/>
    <lineage>
        <taxon>Bacteria</taxon>
        <taxon>Bacillati</taxon>
        <taxon>Actinomycetota</taxon>
        <taxon>Actinomycetes</taxon>
        <taxon>Cryptosporangiales</taxon>
        <taxon>Cryptosporangiaceae</taxon>
        <taxon>Cryptosporangium</taxon>
    </lineage>
</organism>
<feature type="transmembrane region" description="Helical" evidence="1">
    <location>
        <begin position="227"/>
        <end position="246"/>
    </location>
</feature>
<keyword evidence="3" id="KW-0808">Transferase</keyword>
<protein>
    <submittedName>
        <fullName evidence="3">Acyltransferase</fullName>
    </submittedName>
</protein>
<comment type="caution">
    <text evidence="3">The sequence shown here is derived from an EMBL/GenBank/DDBJ whole genome shotgun (WGS) entry which is preliminary data.</text>
</comment>
<keyword evidence="1" id="KW-1133">Transmembrane helix</keyword>
<feature type="transmembrane region" description="Helical" evidence="1">
    <location>
        <begin position="61"/>
        <end position="84"/>
    </location>
</feature>
<keyword evidence="1" id="KW-0472">Membrane</keyword>
<evidence type="ECO:0000313" key="4">
    <source>
        <dbReference type="Proteomes" id="UP000317982"/>
    </source>
</evidence>
<feature type="transmembrane region" description="Helical" evidence="1">
    <location>
        <begin position="146"/>
        <end position="164"/>
    </location>
</feature>
<proteinExistence type="predicted"/>
<dbReference type="InterPro" id="IPR002656">
    <property type="entry name" value="Acyl_transf_3_dom"/>
</dbReference>
<feature type="transmembrane region" description="Helical" evidence="1">
    <location>
        <begin position="196"/>
        <end position="215"/>
    </location>
</feature>
<name>A0A545AJS5_9ACTN</name>
<dbReference type="Proteomes" id="UP000317982">
    <property type="component" value="Unassembled WGS sequence"/>
</dbReference>
<feature type="transmembrane region" description="Helical" evidence="1">
    <location>
        <begin position="399"/>
        <end position="420"/>
    </location>
</feature>
<sequence>MTATLSASRLAAATPATRDRYIDLLRVFSIGVVVLGHWLMLTLSVSSGRLQVGNVLADLPAAQLLTWVFQVMPLFFLVGGAAHAAALRSGRRTYAEFVAGRLRRLLAPTAVFLGVWVAIAAVTEVAGWQSGSELLQIATRTIVQPLWFLGVYLGVVGLAPLMYAAHRRWGVWVPVGLVAAAGVVDAVRLLGDVPAVGAVNVALVWLAAHQMGFVYSDGRLTRRVGCWLAGGGLAAVVLLTVVSGWYPLSMVGLPGAPVSNMNPPTLALVAHGAWLFGVVALVRGPVSRWLERPRVWTAVVGANGVVMTVFLWHLTALFVVAGVAVAGLPLPAPGGAGWWASRPLWVGALVVVLVPLVLAARRFERPSPRPAAAAAAAPTGVGAAGASGRHRRGGALDGVGAGVGVALATFGMLVVAVTGLNGLLAERVAHLVVVPVTAWVGLVALGAGWALVRAAGRGPVRAATNRAYPEPS</sequence>
<reference evidence="3 4" key="1">
    <citation type="submission" date="2019-07" db="EMBL/GenBank/DDBJ databases">
        <title>Cryptosporangium phraense sp. nov., isolated from plant litter.</title>
        <authorList>
            <person name="Suriyachadkun C."/>
        </authorList>
    </citation>
    <scope>NUCLEOTIDE SEQUENCE [LARGE SCALE GENOMIC DNA]</scope>
    <source>
        <strain evidence="3 4">A-T 5661</strain>
    </source>
</reference>
<evidence type="ECO:0000259" key="2">
    <source>
        <dbReference type="Pfam" id="PF01757"/>
    </source>
</evidence>
<feature type="transmembrane region" description="Helical" evidence="1">
    <location>
        <begin position="344"/>
        <end position="360"/>
    </location>
</feature>
<dbReference type="Pfam" id="PF01757">
    <property type="entry name" value="Acyl_transf_3"/>
    <property type="match status" value="1"/>
</dbReference>
<gene>
    <name evidence="3" type="ORF">FL583_29240</name>
</gene>
<dbReference type="OrthoDB" id="8206682at2"/>
<feature type="transmembrane region" description="Helical" evidence="1">
    <location>
        <begin position="171"/>
        <end position="190"/>
    </location>
</feature>
<dbReference type="InParanoid" id="A0A545AJS5"/>
<feature type="transmembrane region" description="Helical" evidence="1">
    <location>
        <begin position="266"/>
        <end position="283"/>
    </location>
</feature>
<keyword evidence="3" id="KW-0012">Acyltransferase</keyword>
<dbReference type="AlphaFoldDB" id="A0A545AJS5"/>
<dbReference type="GO" id="GO:0016747">
    <property type="term" value="F:acyltransferase activity, transferring groups other than amino-acyl groups"/>
    <property type="evidence" value="ECO:0007669"/>
    <property type="project" value="InterPro"/>
</dbReference>
<keyword evidence="4" id="KW-1185">Reference proteome</keyword>
<feature type="domain" description="Acyltransferase 3" evidence="2">
    <location>
        <begin position="20"/>
        <end position="357"/>
    </location>
</feature>
<feature type="transmembrane region" description="Helical" evidence="1">
    <location>
        <begin position="295"/>
        <end position="324"/>
    </location>
</feature>
<keyword evidence="1" id="KW-0812">Transmembrane</keyword>
<evidence type="ECO:0000256" key="1">
    <source>
        <dbReference type="SAM" id="Phobius"/>
    </source>
</evidence>
<evidence type="ECO:0000313" key="3">
    <source>
        <dbReference type="EMBL" id="TQS41568.1"/>
    </source>
</evidence>
<feature type="transmembrane region" description="Helical" evidence="1">
    <location>
        <begin position="21"/>
        <end position="41"/>
    </location>
</feature>
<feature type="transmembrane region" description="Helical" evidence="1">
    <location>
        <begin position="105"/>
        <end position="126"/>
    </location>
</feature>
<accession>A0A545AJS5</accession>